<evidence type="ECO:0000313" key="1">
    <source>
        <dbReference type="EMBL" id="GMT31787.1"/>
    </source>
</evidence>
<dbReference type="EMBL" id="BTSY01000006">
    <property type="protein sequence ID" value="GMT31787.1"/>
    <property type="molecule type" value="Genomic_DNA"/>
</dbReference>
<evidence type="ECO:0000313" key="2">
    <source>
        <dbReference type="Proteomes" id="UP001432322"/>
    </source>
</evidence>
<dbReference type="PANTHER" id="PTHR45985:SF3">
    <property type="entry name" value="CHITIN DEACETYLASE-LIKE 4"/>
    <property type="match status" value="1"/>
</dbReference>
<dbReference type="PANTHER" id="PTHR45985">
    <property type="match status" value="1"/>
</dbReference>
<proteinExistence type="predicted"/>
<sequence length="83" mass="8213">NGAGNGIRNANLGAPGQECDFLTSPPCRGGSTCIDSRCLCGNGLVIGQESCVPYSGDANPGEPCGNAGVVCRGGSSCINQYCA</sequence>
<dbReference type="AlphaFoldDB" id="A0AAV5WL75"/>
<dbReference type="Proteomes" id="UP001432322">
    <property type="component" value="Unassembled WGS sequence"/>
</dbReference>
<comment type="caution">
    <text evidence="1">The sequence shown here is derived from an EMBL/GenBank/DDBJ whole genome shotgun (WGS) entry which is preliminary data.</text>
</comment>
<organism evidence="1 2">
    <name type="scientific">Pristionchus fissidentatus</name>
    <dbReference type="NCBI Taxonomy" id="1538716"/>
    <lineage>
        <taxon>Eukaryota</taxon>
        <taxon>Metazoa</taxon>
        <taxon>Ecdysozoa</taxon>
        <taxon>Nematoda</taxon>
        <taxon>Chromadorea</taxon>
        <taxon>Rhabditida</taxon>
        <taxon>Rhabditina</taxon>
        <taxon>Diplogasteromorpha</taxon>
        <taxon>Diplogasteroidea</taxon>
        <taxon>Neodiplogasteridae</taxon>
        <taxon>Pristionchus</taxon>
    </lineage>
</organism>
<name>A0AAV5WL75_9BILA</name>
<feature type="non-terminal residue" evidence="1">
    <location>
        <position position="83"/>
    </location>
</feature>
<accession>A0AAV5WL75</accession>
<reference evidence="1" key="1">
    <citation type="submission" date="2023-10" db="EMBL/GenBank/DDBJ databases">
        <title>Genome assembly of Pristionchus species.</title>
        <authorList>
            <person name="Yoshida K."/>
            <person name="Sommer R.J."/>
        </authorList>
    </citation>
    <scope>NUCLEOTIDE SEQUENCE</scope>
    <source>
        <strain evidence="1">RS5133</strain>
    </source>
</reference>
<protein>
    <recommendedName>
        <fullName evidence="3">EB domain-containing protein</fullName>
    </recommendedName>
</protein>
<gene>
    <name evidence="1" type="ORF">PFISCL1PPCAC_23084</name>
</gene>
<feature type="non-terminal residue" evidence="1">
    <location>
        <position position="1"/>
    </location>
</feature>
<dbReference type="InterPro" id="IPR052740">
    <property type="entry name" value="CE4"/>
</dbReference>
<evidence type="ECO:0008006" key="3">
    <source>
        <dbReference type="Google" id="ProtNLM"/>
    </source>
</evidence>
<keyword evidence="2" id="KW-1185">Reference proteome</keyword>